<dbReference type="AlphaFoldDB" id="A0A9D3Z227"/>
<proteinExistence type="predicted"/>
<evidence type="ECO:0000313" key="1">
    <source>
        <dbReference type="EMBL" id="KAH3709210.1"/>
    </source>
</evidence>
<reference evidence="1" key="1">
    <citation type="journal article" date="2019" name="bioRxiv">
        <title>The Genome of the Zebra Mussel, Dreissena polymorpha: A Resource for Invasive Species Research.</title>
        <authorList>
            <person name="McCartney M.A."/>
            <person name="Auch B."/>
            <person name="Kono T."/>
            <person name="Mallez S."/>
            <person name="Zhang Y."/>
            <person name="Obille A."/>
            <person name="Becker A."/>
            <person name="Abrahante J.E."/>
            <person name="Garbe J."/>
            <person name="Badalamenti J.P."/>
            <person name="Herman A."/>
            <person name="Mangelson H."/>
            <person name="Liachko I."/>
            <person name="Sullivan S."/>
            <person name="Sone E.D."/>
            <person name="Koren S."/>
            <person name="Silverstein K.A.T."/>
            <person name="Beckman K.B."/>
            <person name="Gohl D.M."/>
        </authorList>
    </citation>
    <scope>NUCLEOTIDE SEQUENCE</scope>
    <source>
        <strain evidence="1">Duluth1</strain>
        <tissue evidence="1">Whole animal</tissue>
    </source>
</reference>
<keyword evidence="2" id="KW-1185">Reference proteome</keyword>
<evidence type="ECO:0000313" key="2">
    <source>
        <dbReference type="Proteomes" id="UP000828390"/>
    </source>
</evidence>
<protein>
    <submittedName>
        <fullName evidence="1">Uncharacterized protein</fullName>
    </submittedName>
</protein>
<dbReference type="EMBL" id="JAIWYP010000014">
    <property type="protein sequence ID" value="KAH3709210.1"/>
    <property type="molecule type" value="Genomic_DNA"/>
</dbReference>
<organism evidence="1 2">
    <name type="scientific">Dreissena polymorpha</name>
    <name type="common">Zebra mussel</name>
    <name type="synonym">Mytilus polymorpha</name>
    <dbReference type="NCBI Taxonomy" id="45954"/>
    <lineage>
        <taxon>Eukaryota</taxon>
        <taxon>Metazoa</taxon>
        <taxon>Spiralia</taxon>
        <taxon>Lophotrochozoa</taxon>
        <taxon>Mollusca</taxon>
        <taxon>Bivalvia</taxon>
        <taxon>Autobranchia</taxon>
        <taxon>Heteroconchia</taxon>
        <taxon>Euheterodonta</taxon>
        <taxon>Imparidentia</taxon>
        <taxon>Neoheterodontei</taxon>
        <taxon>Myida</taxon>
        <taxon>Dreissenoidea</taxon>
        <taxon>Dreissenidae</taxon>
        <taxon>Dreissena</taxon>
    </lineage>
</organism>
<name>A0A9D3Z227_DREPO</name>
<comment type="caution">
    <text evidence="1">The sequence shown here is derived from an EMBL/GenBank/DDBJ whole genome shotgun (WGS) entry which is preliminary data.</text>
</comment>
<dbReference type="Proteomes" id="UP000828390">
    <property type="component" value="Unassembled WGS sequence"/>
</dbReference>
<accession>A0A9D3Z227</accession>
<gene>
    <name evidence="1" type="ORF">DPMN_068672</name>
</gene>
<reference evidence="1" key="2">
    <citation type="submission" date="2020-11" db="EMBL/GenBank/DDBJ databases">
        <authorList>
            <person name="McCartney M.A."/>
            <person name="Auch B."/>
            <person name="Kono T."/>
            <person name="Mallez S."/>
            <person name="Becker A."/>
            <person name="Gohl D.M."/>
            <person name="Silverstein K.A.T."/>
            <person name="Koren S."/>
            <person name="Bechman K.B."/>
            <person name="Herman A."/>
            <person name="Abrahante J.E."/>
            <person name="Garbe J."/>
        </authorList>
    </citation>
    <scope>NUCLEOTIDE SEQUENCE</scope>
    <source>
        <strain evidence="1">Duluth1</strain>
        <tissue evidence="1">Whole animal</tissue>
    </source>
</reference>
<sequence>MLTVTEALGGTGVLLRVQSGGPERAAEQDERALVPEGFFPGVRALPQGTK</sequence>